<feature type="compositionally biased region" description="Low complexity" evidence="1">
    <location>
        <begin position="96"/>
        <end position="115"/>
    </location>
</feature>
<sequence length="159" mass="16991">MSRNRTYRCLNCLEHTVSRTFDVSHLSVTCPSCDSFERFVNDAVFQQFRAFEESPPAEIDWERLDRTEKLVVAERLVRSTKTLADFDVVEGDAPVGGREASAGEASAETGEAPAEGENRDAPEGGDASTENEDAVPESGDTSTESGGPTPGDGEASAGD</sequence>
<organism evidence="2 3">
    <name type="scientific">Halorubrum rutilum</name>
    <dbReference type="NCBI Taxonomy" id="1364933"/>
    <lineage>
        <taxon>Archaea</taxon>
        <taxon>Methanobacteriati</taxon>
        <taxon>Methanobacteriota</taxon>
        <taxon>Stenosarchaea group</taxon>
        <taxon>Halobacteria</taxon>
        <taxon>Halobacteriales</taxon>
        <taxon>Haloferacaceae</taxon>
        <taxon>Halorubrum</taxon>
    </lineage>
</organism>
<keyword evidence="3" id="KW-1185">Reference proteome</keyword>
<dbReference type="AlphaFoldDB" id="A0ABD6AKA2"/>
<evidence type="ECO:0000313" key="3">
    <source>
        <dbReference type="Proteomes" id="UP001596545"/>
    </source>
</evidence>
<feature type="region of interest" description="Disordered" evidence="1">
    <location>
        <begin position="87"/>
        <end position="159"/>
    </location>
</feature>
<dbReference type="EMBL" id="JBHTBL010000004">
    <property type="protein sequence ID" value="MFC7323924.1"/>
    <property type="molecule type" value="Genomic_DNA"/>
</dbReference>
<gene>
    <name evidence="2" type="ORF">ACFQMF_04925</name>
</gene>
<protein>
    <submittedName>
        <fullName evidence="2">Uncharacterized protein</fullName>
    </submittedName>
</protein>
<evidence type="ECO:0000313" key="2">
    <source>
        <dbReference type="EMBL" id="MFC7323924.1"/>
    </source>
</evidence>
<dbReference type="RefSeq" id="WP_256408672.1">
    <property type="nucleotide sequence ID" value="NZ_JANHDN010000003.1"/>
</dbReference>
<comment type="caution">
    <text evidence="2">The sequence shown here is derived from an EMBL/GenBank/DDBJ whole genome shotgun (WGS) entry which is preliminary data.</text>
</comment>
<dbReference type="Proteomes" id="UP001596545">
    <property type="component" value="Unassembled WGS sequence"/>
</dbReference>
<evidence type="ECO:0000256" key="1">
    <source>
        <dbReference type="SAM" id="MobiDB-lite"/>
    </source>
</evidence>
<reference evidence="2 3" key="1">
    <citation type="journal article" date="2019" name="Int. J. Syst. Evol. Microbiol.">
        <title>The Global Catalogue of Microorganisms (GCM) 10K type strain sequencing project: providing services to taxonomists for standard genome sequencing and annotation.</title>
        <authorList>
            <consortium name="The Broad Institute Genomics Platform"/>
            <consortium name="The Broad Institute Genome Sequencing Center for Infectious Disease"/>
            <person name="Wu L."/>
            <person name="Ma J."/>
        </authorList>
    </citation>
    <scope>NUCLEOTIDE SEQUENCE [LARGE SCALE GENOMIC DNA]</scope>
    <source>
        <strain evidence="2 3">CGMCC 1.12554</strain>
    </source>
</reference>
<name>A0ABD6AKA2_9EURY</name>
<accession>A0ABD6AKA2</accession>
<proteinExistence type="predicted"/>